<gene>
    <name evidence="1" type="ordered locus">Os11g0629566</name>
    <name evidence="1" type="ORF">OSNPB_110629566</name>
</gene>
<feature type="non-terminal residue" evidence="1">
    <location>
        <position position="118"/>
    </location>
</feature>
<protein>
    <submittedName>
        <fullName evidence="1">Os11g0629566 protein</fullName>
    </submittedName>
</protein>
<accession>A0A0P0Y598</accession>
<sequence>MPTDKVLHLLHIATEEPHDAIATGPLRPPMAELARVLVDAVLDVIAHLPHLAPPLLRLRIERRLRVGQPLEERVHAAQLIFQEGDLALHPLVHLVVLLQQRGKLGEERVHRPGRRAHH</sequence>
<proteinExistence type="predicted"/>
<dbReference type="Proteomes" id="UP000059680">
    <property type="component" value="Chromosome 11"/>
</dbReference>
<dbReference type="FunCoup" id="A0A0P0Y598">
    <property type="interactions" value="331"/>
</dbReference>
<dbReference type="InParanoid" id="A0A0P0Y598"/>
<name>A0A0P0Y598_ORYSJ</name>
<keyword evidence="2" id="KW-1185">Reference proteome</keyword>
<dbReference type="Gramene" id="Os11t0629566-00">
    <property type="protein sequence ID" value="Os11t0629566-00"/>
    <property type="gene ID" value="Os11g0629566"/>
</dbReference>
<reference evidence="2" key="1">
    <citation type="journal article" date="2005" name="Nature">
        <title>The map-based sequence of the rice genome.</title>
        <authorList>
            <consortium name="International rice genome sequencing project (IRGSP)"/>
            <person name="Matsumoto T."/>
            <person name="Wu J."/>
            <person name="Kanamori H."/>
            <person name="Katayose Y."/>
            <person name="Fujisawa M."/>
            <person name="Namiki N."/>
            <person name="Mizuno H."/>
            <person name="Yamamoto K."/>
            <person name="Antonio B.A."/>
            <person name="Baba T."/>
            <person name="Sakata K."/>
            <person name="Nagamura Y."/>
            <person name="Aoki H."/>
            <person name="Arikawa K."/>
            <person name="Arita K."/>
            <person name="Bito T."/>
            <person name="Chiden Y."/>
            <person name="Fujitsuka N."/>
            <person name="Fukunaka R."/>
            <person name="Hamada M."/>
            <person name="Harada C."/>
            <person name="Hayashi A."/>
            <person name="Hijishita S."/>
            <person name="Honda M."/>
            <person name="Hosokawa S."/>
            <person name="Ichikawa Y."/>
            <person name="Idonuma A."/>
            <person name="Iijima M."/>
            <person name="Ikeda M."/>
            <person name="Ikeno M."/>
            <person name="Ito K."/>
            <person name="Ito S."/>
            <person name="Ito T."/>
            <person name="Ito Y."/>
            <person name="Ito Y."/>
            <person name="Iwabuchi A."/>
            <person name="Kamiya K."/>
            <person name="Karasawa W."/>
            <person name="Kurita K."/>
            <person name="Katagiri S."/>
            <person name="Kikuta A."/>
            <person name="Kobayashi H."/>
            <person name="Kobayashi N."/>
            <person name="Machita K."/>
            <person name="Maehara T."/>
            <person name="Masukawa M."/>
            <person name="Mizubayashi T."/>
            <person name="Mukai Y."/>
            <person name="Nagasaki H."/>
            <person name="Nagata Y."/>
            <person name="Naito S."/>
            <person name="Nakashima M."/>
            <person name="Nakama Y."/>
            <person name="Nakamichi Y."/>
            <person name="Nakamura M."/>
            <person name="Meguro A."/>
            <person name="Negishi M."/>
            <person name="Ohta I."/>
            <person name="Ohta T."/>
            <person name="Okamoto M."/>
            <person name="Ono N."/>
            <person name="Saji S."/>
            <person name="Sakaguchi M."/>
            <person name="Sakai K."/>
            <person name="Shibata M."/>
            <person name="Shimokawa T."/>
            <person name="Song J."/>
            <person name="Takazaki Y."/>
            <person name="Terasawa K."/>
            <person name="Tsugane M."/>
            <person name="Tsuji K."/>
            <person name="Ueda S."/>
            <person name="Waki K."/>
            <person name="Yamagata H."/>
            <person name="Yamamoto M."/>
            <person name="Yamamoto S."/>
            <person name="Yamane H."/>
            <person name="Yoshiki S."/>
            <person name="Yoshihara R."/>
            <person name="Yukawa K."/>
            <person name="Zhong H."/>
            <person name="Yano M."/>
            <person name="Yuan Q."/>
            <person name="Ouyang S."/>
            <person name="Liu J."/>
            <person name="Jones K.M."/>
            <person name="Gansberger K."/>
            <person name="Moffat K."/>
            <person name="Hill J."/>
            <person name="Bera J."/>
            <person name="Fadrosh D."/>
            <person name="Jin S."/>
            <person name="Johri S."/>
            <person name="Kim M."/>
            <person name="Overton L."/>
            <person name="Reardon M."/>
            <person name="Tsitrin T."/>
            <person name="Vuong H."/>
            <person name="Weaver B."/>
            <person name="Ciecko A."/>
            <person name="Tallon L."/>
            <person name="Jackson J."/>
            <person name="Pai G."/>
            <person name="Aken S.V."/>
            <person name="Utterback T."/>
            <person name="Reidmuller S."/>
            <person name="Feldblyum T."/>
            <person name="Hsiao J."/>
            <person name="Zismann V."/>
            <person name="Iobst S."/>
            <person name="de Vazeille A.R."/>
            <person name="Buell C.R."/>
            <person name="Ying K."/>
            <person name="Li Y."/>
            <person name="Lu T."/>
            <person name="Huang Y."/>
            <person name="Zhao Q."/>
            <person name="Feng Q."/>
            <person name="Zhang L."/>
            <person name="Zhu J."/>
            <person name="Weng Q."/>
            <person name="Mu J."/>
            <person name="Lu Y."/>
            <person name="Fan D."/>
            <person name="Liu Y."/>
            <person name="Guan J."/>
            <person name="Zhang Y."/>
            <person name="Yu S."/>
            <person name="Liu X."/>
            <person name="Zhang Y."/>
            <person name="Hong G."/>
            <person name="Han B."/>
            <person name="Choisne N."/>
            <person name="Demange N."/>
            <person name="Orjeda G."/>
            <person name="Samain S."/>
            <person name="Cattolico L."/>
            <person name="Pelletier E."/>
            <person name="Couloux A."/>
            <person name="Segurens B."/>
            <person name="Wincker P."/>
            <person name="D'Hont A."/>
            <person name="Scarpelli C."/>
            <person name="Weissenbach J."/>
            <person name="Salanoubat M."/>
            <person name="Quetier F."/>
            <person name="Yu Y."/>
            <person name="Kim H.R."/>
            <person name="Rambo T."/>
            <person name="Currie J."/>
            <person name="Collura K."/>
            <person name="Luo M."/>
            <person name="Yang T."/>
            <person name="Ammiraju J.S.S."/>
            <person name="Engler F."/>
            <person name="Soderlund C."/>
            <person name="Wing R.A."/>
            <person name="Palmer L.E."/>
            <person name="de la Bastide M."/>
            <person name="Spiegel L."/>
            <person name="Nascimento L."/>
            <person name="Zutavern T."/>
            <person name="O'Shaughnessy A."/>
            <person name="Dike S."/>
            <person name="Dedhia N."/>
            <person name="Preston R."/>
            <person name="Balija V."/>
            <person name="McCombie W.R."/>
            <person name="Chow T."/>
            <person name="Chen H."/>
            <person name="Chung M."/>
            <person name="Chen C."/>
            <person name="Shaw J."/>
            <person name="Wu H."/>
            <person name="Hsiao K."/>
            <person name="Chao Y."/>
            <person name="Chu M."/>
            <person name="Cheng C."/>
            <person name="Hour A."/>
            <person name="Lee P."/>
            <person name="Lin S."/>
            <person name="Lin Y."/>
            <person name="Liou J."/>
            <person name="Liu S."/>
            <person name="Hsing Y."/>
            <person name="Raghuvanshi S."/>
            <person name="Mohanty A."/>
            <person name="Bharti A.K."/>
            <person name="Gaur A."/>
            <person name="Gupta V."/>
            <person name="Kumar D."/>
            <person name="Ravi V."/>
            <person name="Vij S."/>
            <person name="Kapur A."/>
            <person name="Khurana P."/>
            <person name="Khurana P."/>
            <person name="Khurana J.P."/>
            <person name="Tyagi A.K."/>
            <person name="Gaikwad K."/>
            <person name="Singh A."/>
            <person name="Dalal V."/>
            <person name="Srivastava S."/>
            <person name="Dixit A."/>
            <person name="Pal A.K."/>
            <person name="Ghazi I.A."/>
            <person name="Yadav M."/>
            <person name="Pandit A."/>
            <person name="Bhargava A."/>
            <person name="Sureshbabu K."/>
            <person name="Batra K."/>
            <person name="Sharma T.R."/>
            <person name="Mohapatra T."/>
            <person name="Singh N.K."/>
            <person name="Messing J."/>
            <person name="Nelson A.B."/>
            <person name="Fuks G."/>
            <person name="Kavchok S."/>
            <person name="Keizer G."/>
            <person name="Linton E."/>
            <person name="Llaca V."/>
            <person name="Song R."/>
            <person name="Tanyolac B."/>
            <person name="Young S."/>
            <person name="Ho-Il K."/>
            <person name="Hahn J.H."/>
            <person name="Sangsakoo G."/>
            <person name="Vanavichit A."/>
            <person name="de Mattos Luiz.A.T."/>
            <person name="Zimmer P.D."/>
            <person name="Malone G."/>
            <person name="Dellagostin O."/>
            <person name="de Oliveira A.C."/>
            <person name="Bevan M."/>
            <person name="Bancroft I."/>
            <person name="Minx P."/>
            <person name="Cordum H."/>
            <person name="Wilson R."/>
            <person name="Cheng Z."/>
            <person name="Jin W."/>
            <person name="Jiang J."/>
            <person name="Leong S.A."/>
            <person name="Iwama H."/>
            <person name="Gojobori T."/>
            <person name="Itoh T."/>
            <person name="Niimura Y."/>
            <person name="Fujii Y."/>
            <person name="Habara T."/>
            <person name="Sakai H."/>
            <person name="Sato Y."/>
            <person name="Wilson G."/>
            <person name="Kumar K."/>
            <person name="McCouch S."/>
            <person name="Juretic N."/>
            <person name="Hoen D."/>
            <person name="Wright S."/>
            <person name="Bruskiewich R."/>
            <person name="Bureau T."/>
            <person name="Miyao A."/>
            <person name="Hirochika H."/>
            <person name="Nishikawa T."/>
            <person name="Kadowaki K."/>
            <person name="Sugiura M."/>
            <person name="Burr B."/>
            <person name="Sasaki T."/>
        </authorList>
    </citation>
    <scope>NUCLEOTIDE SEQUENCE [LARGE SCALE GENOMIC DNA]</scope>
    <source>
        <strain evidence="2">cv. Nipponbare</strain>
    </source>
</reference>
<reference evidence="1 2" key="2">
    <citation type="journal article" date="2013" name="Plant Cell Physiol.">
        <title>Rice Annotation Project Database (RAP-DB): an integrative and interactive database for rice genomics.</title>
        <authorList>
            <person name="Sakai H."/>
            <person name="Lee S.S."/>
            <person name="Tanaka T."/>
            <person name="Numa H."/>
            <person name="Kim J."/>
            <person name="Kawahara Y."/>
            <person name="Wakimoto H."/>
            <person name="Yang C.C."/>
            <person name="Iwamoto M."/>
            <person name="Abe T."/>
            <person name="Yamada Y."/>
            <person name="Muto A."/>
            <person name="Inokuchi H."/>
            <person name="Ikemura T."/>
            <person name="Matsumoto T."/>
            <person name="Sasaki T."/>
            <person name="Itoh T."/>
        </authorList>
    </citation>
    <scope>NUCLEOTIDE SEQUENCE [LARGE SCALE GENOMIC DNA]</scope>
    <source>
        <strain evidence="2">cv. Nipponbare</strain>
    </source>
</reference>
<dbReference type="AlphaFoldDB" id="A0A0P0Y598"/>
<reference evidence="1 2" key="3">
    <citation type="journal article" date="2013" name="Rice">
        <title>Improvement of the Oryza sativa Nipponbare reference genome using next generation sequence and optical map data.</title>
        <authorList>
            <person name="Kawahara Y."/>
            <person name="de la Bastide M."/>
            <person name="Hamilton J.P."/>
            <person name="Kanamori H."/>
            <person name="McCombie W.R."/>
            <person name="Ouyang S."/>
            <person name="Schwartz D.C."/>
            <person name="Tanaka T."/>
            <person name="Wu J."/>
            <person name="Zhou S."/>
            <person name="Childs K.L."/>
            <person name="Davidson R.M."/>
            <person name="Lin H."/>
            <person name="Quesada-Ocampo L."/>
            <person name="Vaillancourt B."/>
            <person name="Sakai H."/>
            <person name="Lee S.S."/>
            <person name="Kim J."/>
            <person name="Numa H."/>
            <person name="Itoh T."/>
            <person name="Buell C.R."/>
            <person name="Matsumoto T."/>
        </authorList>
    </citation>
    <scope>NUCLEOTIDE SEQUENCE [LARGE SCALE GENOMIC DNA]</scope>
    <source>
        <strain evidence="2">cv. Nipponbare</strain>
    </source>
</reference>
<evidence type="ECO:0000313" key="2">
    <source>
        <dbReference type="Proteomes" id="UP000059680"/>
    </source>
</evidence>
<evidence type="ECO:0000313" key="1">
    <source>
        <dbReference type="EMBL" id="BAT14935.1"/>
    </source>
</evidence>
<dbReference type="EMBL" id="AP014967">
    <property type="protein sequence ID" value="BAT14935.1"/>
    <property type="molecule type" value="Genomic_DNA"/>
</dbReference>
<organism evidence="1 2">
    <name type="scientific">Oryza sativa subsp. japonica</name>
    <name type="common">Rice</name>
    <dbReference type="NCBI Taxonomy" id="39947"/>
    <lineage>
        <taxon>Eukaryota</taxon>
        <taxon>Viridiplantae</taxon>
        <taxon>Streptophyta</taxon>
        <taxon>Embryophyta</taxon>
        <taxon>Tracheophyta</taxon>
        <taxon>Spermatophyta</taxon>
        <taxon>Magnoliopsida</taxon>
        <taxon>Liliopsida</taxon>
        <taxon>Poales</taxon>
        <taxon>Poaceae</taxon>
        <taxon>BOP clade</taxon>
        <taxon>Oryzoideae</taxon>
        <taxon>Oryzeae</taxon>
        <taxon>Oryzinae</taxon>
        <taxon>Oryza</taxon>
        <taxon>Oryza sativa</taxon>
    </lineage>
</organism>
<dbReference type="PaxDb" id="39947-A0A0P0Y598"/>